<dbReference type="AlphaFoldDB" id="A0A0W0FLV3"/>
<feature type="domain" description="Ribonucleases P/MRP subunit Pop8-like" evidence="1">
    <location>
        <begin position="5"/>
        <end position="69"/>
    </location>
</feature>
<evidence type="ECO:0000313" key="3">
    <source>
        <dbReference type="Proteomes" id="UP000054988"/>
    </source>
</evidence>
<protein>
    <recommendedName>
        <fullName evidence="1">Ribonucleases P/MRP subunit Pop8-like domain-containing protein</fullName>
    </recommendedName>
</protein>
<accession>A0A0W0FLV3</accession>
<sequence length="97" mass="10590">MNHSHYIHLRLSSDSNELKIRQNLQNCLHESFGVAMGSIYLDILSVNGRDVVLRANASDAKAIMAAVTSSNTSSPEMRVVKDSGFLPTLLAPSDITF</sequence>
<dbReference type="EMBL" id="LATX01001858">
    <property type="protein sequence ID" value="KTB37287.1"/>
    <property type="molecule type" value="Genomic_DNA"/>
</dbReference>
<proteinExistence type="predicted"/>
<gene>
    <name evidence="2" type="ORF">WG66_10124</name>
</gene>
<evidence type="ECO:0000313" key="2">
    <source>
        <dbReference type="EMBL" id="KTB37287.1"/>
    </source>
</evidence>
<evidence type="ECO:0000259" key="1">
    <source>
        <dbReference type="Pfam" id="PF20976"/>
    </source>
</evidence>
<reference evidence="2 3" key="1">
    <citation type="submission" date="2015-12" db="EMBL/GenBank/DDBJ databases">
        <title>Draft genome sequence of Moniliophthora roreri, the causal agent of frosty pod rot of cacao.</title>
        <authorList>
            <person name="Aime M.C."/>
            <person name="Diaz-Valderrama J.R."/>
            <person name="Kijpornyongpan T."/>
            <person name="Phillips-Mora W."/>
        </authorList>
    </citation>
    <scope>NUCLEOTIDE SEQUENCE [LARGE SCALE GENOMIC DNA]</scope>
    <source>
        <strain evidence="2 3">MCA 2952</strain>
    </source>
</reference>
<comment type="caution">
    <text evidence="2">The sequence shown here is derived from an EMBL/GenBank/DDBJ whole genome shotgun (WGS) entry which is preliminary data.</text>
</comment>
<name>A0A0W0FLV3_MONRR</name>
<organism evidence="2 3">
    <name type="scientific">Moniliophthora roreri</name>
    <name type="common">Frosty pod rot fungus</name>
    <name type="synonym">Monilia roreri</name>
    <dbReference type="NCBI Taxonomy" id="221103"/>
    <lineage>
        <taxon>Eukaryota</taxon>
        <taxon>Fungi</taxon>
        <taxon>Dikarya</taxon>
        <taxon>Basidiomycota</taxon>
        <taxon>Agaricomycotina</taxon>
        <taxon>Agaricomycetes</taxon>
        <taxon>Agaricomycetidae</taxon>
        <taxon>Agaricales</taxon>
        <taxon>Marasmiineae</taxon>
        <taxon>Marasmiaceae</taxon>
        <taxon>Moniliophthora</taxon>
    </lineage>
</organism>
<dbReference type="Pfam" id="PF20976">
    <property type="entry name" value="Pop8"/>
    <property type="match status" value="1"/>
</dbReference>
<dbReference type="InterPro" id="IPR049128">
    <property type="entry name" value="Pop8-like_dom"/>
</dbReference>
<dbReference type="Proteomes" id="UP000054988">
    <property type="component" value="Unassembled WGS sequence"/>
</dbReference>